<dbReference type="RefSeq" id="WP_344937605.1">
    <property type="nucleotide sequence ID" value="NZ_BAABDM010000007.1"/>
</dbReference>
<proteinExistence type="predicted"/>
<dbReference type="SUPFAM" id="SSF54909">
    <property type="entry name" value="Dimeric alpha+beta barrel"/>
    <property type="match status" value="1"/>
</dbReference>
<dbReference type="Pfam" id="PF07045">
    <property type="entry name" value="DUF1330"/>
    <property type="match status" value="1"/>
</dbReference>
<protein>
    <submittedName>
        <fullName evidence="2">Coronamic acid biosynthesis protein CmaL</fullName>
    </submittedName>
</protein>
<dbReference type="Proteomes" id="UP001500392">
    <property type="component" value="Unassembled WGS sequence"/>
</dbReference>
<evidence type="ECO:0000313" key="2">
    <source>
        <dbReference type="EMBL" id="GAA4102324.1"/>
    </source>
</evidence>
<gene>
    <name evidence="2" type="primary">cmaL</name>
    <name evidence="2" type="ORF">GCM10022414_30080</name>
</gene>
<dbReference type="InterPro" id="IPR010753">
    <property type="entry name" value="DUF1330"/>
</dbReference>
<dbReference type="PANTHER" id="PTHR41521:SF4">
    <property type="entry name" value="BLR0684 PROTEIN"/>
    <property type="match status" value="1"/>
</dbReference>
<dbReference type="PANTHER" id="PTHR41521">
    <property type="match status" value="1"/>
</dbReference>
<comment type="caution">
    <text evidence="2">The sequence shown here is derived from an EMBL/GenBank/DDBJ whole genome shotgun (WGS) entry which is preliminary data.</text>
</comment>
<evidence type="ECO:0000259" key="1">
    <source>
        <dbReference type="Pfam" id="PF07045"/>
    </source>
</evidence>
<evidence type="ECO:0000313" key="3">
    <source>
        <dbReference type="Proteomes" id="UP001500392"/>
    </source>
</evidence>
<organism evidence="2 3">
    <name type="scientific">Zhongshania borealis</name>
    <dbReference type="NCBI Taxonomy" id="889488"/>
    <lineage>
        <taxon>Bacteria</taxon>
        <taxon>Pseudomonadati</taxon>
        <taxon>Pseudomonadota</taxon>
        <taxon>Gammaproteobacteria</taxon>
        <taxon>Cellvibrionales</taxon>
        <taxon>Spongiibacteraceae</taxon>
        <taxon>Zhongshania</taxon>
    </lineage>
</organism>
<feature type="domain" description="DUF1330" evidence="1">
    <location>
        <begin position="2"/>
        <end position="97"/>
    </location>
</feature>
<reference evidence="3" key="1">
    <citation type="journal article" date="2019" name="Int. J. Syst. Evol. Microbiol.">
        <title>The Global Catalogue of Microorganisms (GCM) 10K type strain sequencing project: providing services to taxonomists for standard genome sequencing and annotation.</title>
        <authorList>
            <consortium name="The Broad Institute Genomics Platform"/>
            <consortium name="The Broad Institute Genome Sequencing Center for Infectious Disease"/>
            <person name="Wu L."/>
            <person name="Ma J."/>
        </authorList>
    </citation>
    <scope>NUCLEOTIDE SEQUENCE [LARGE SCALE GENOMIC DNA]</scope>
    <source>
        <strain evidence="3">JCM 17304</strain>
    </source>
</reference>
<accession>A0ABP7X1E3</accession>
<sequence>MSVYLLGQLRVKNWSWYKQYQEVTEVLVKKYDGRYLVKSAQVDQLEGSSTPPSAVVVIEFPSVEHAQQWYQDPDYQPMIELRRMSDVDTELLLVSGVFS</sequence>
<dbReference type="EMBL" id="BAABDM010000007">
    <property type="protein sequence ID" value="GAA4102324.1"/>
    <property type="molecule type" value="Genomic_DNA"/>
</dbReference>
<dbReference type="InterPro" id="IPR011008">
    <property type="entry name" value="Dimeric_a/b-barrel"/>
</dbReference>
<keyword evidence="3" id="KW-1185">Reference proteome</keyword>
<dbReference type="Gene3D" id="3.30.70.100">
    <property type="match status" value="1"/>
</dbReference>
<name>A0ABP7X1E3_9GAMM</name>